<dbReference type="Pfam" id="PF18821">
    <property type="entry name" value="LPD7"/>
    <property type="match status" value="1"/>
</dbReference>
<protein>
    <recommendedName>
        <fullName evidence="2">Large polyvalent protein-associated domain-containing protein</fullName>
    </recommendedName>
</protein>
<dbReference type="EMBL" id="AACUTK010000012">
    <property type="protein sequence ID" value="EAM3869968.1"/>
    <property type="molecule type" value="Genomic_DNA"/>
</dbReference>
<reference evidence="3" key="1">
    <citation type="submission" date="2018-10" db="EMBL/GenBank/DDBJ databases">
        <authorList>
            <consortium name="PulseNet: The National Subtyping Network for Foodborne Disease Surveillance"/>
            <person name="Tarr C.L."/>
            <person name="Trees E."/>
            <person name="Katz L.S."/>
            <person name="Carleton-Romer H.A."/>
            <person name="Stroika S."/>
            <person name="Kucerova Z."/>
            <person name="Roache K.F."/>
            <person name="Sabol A.L."/>
            <person name="Besser J."/>
            <person name="Gerner-Smidt P."/>
        </authorList>
    </citation>
    <scope>NUCLEOTIDE SEQUENCE</scope>
    <source>
        <strain evidence="3">PNUSAS056494</strain>
    </source>
</reference>
<sequence length="398" mass="44346">MNEQFLDKFDRAFIADPTEALKAVDDMATSLMSEIEQKRKAGVKELDPVMVKLQEDHAYLSGLHEEKTEELALHQRLHKQADIEIDNPFNGNPAPAGDAPKGRRPSFNTTVVKAVVSQQPVVEDLDDDELKGEQNLMTNDDIAKLAKAVSDKQTPAAPVEPEGMDISQFKPEPKPLDLSGLDTFTMRKAEEAKQKAKPKVDTDELDNFSNRYAGNSFIEKVTKKLQETFSASSHAPVNFVPEHEIKAMFGNSLSKIVNNTNSRSIHFVDKSVLKEDAQGLSIATKDRTLAARRLTLMAKAKGWSSISFDGNQLFLEEAYEEATRAGLVVKPSSEEQARFFKEVHEAKKLDSFMPFGGMKESKKKDIDKDIENPGHSHEQAPVPVQAPVYNARIPTRMK</sequence>
<dbReference type="AlphaFoldDB" id="A0A5T2JVS1"/>
<organism evidence="3">
    <name type="scientific">Salmonella enterica</name>
    <name type="common">Salmonella choleraesuis</name>
    <dbReference type="NCBI Taxonomy" id="28901"/>
    <lineage>
        <taxon>Bacteria</taxon>
        <taxon>Pseudomonadati</taxon>
        <taxon>Pseudomonadota</taxon>
        <taxon>Gammaproteobacteria</taxon>
        <taxon>Enterobacterales</taxon>
        <taxon>Enterobacteriaceae</taxon>
        <taxon>Salmonella</taxon>
    </lineage>
</organism>
<feature type="region of interest" description="Disordered" evidence="1">
    <location>
        <begin position="359"/>
        <end position="398"/>
    </location>
</feature>
<comment type="caution">
    <text evidence="3">The sequence shown here is derived from an EMBL/GenBank/DDBJ whole genome shotgun (WGS) entry which is preliminary data.</text>
</comment>
<evidence type="ECO:0000313" key="3">
    <source>
        <dbReference type="EMBL" id="EAM3869968.1"/>
    </source>
</evidence>
<feature type="region of interest" description="Disordered" evidence="1">
    <location>
        <begin position="84"/>
        <end position="106"/>
    </location>
</feature>
<feature type="compositionally biased region" description="Basic and acidic residues" evidence="1">
    <location>
        <begin position="359"/>
        <end position="378"/>
    </location>
</feature>
<feature type="domain" description="Large polyvalent protein-associated" evidence="2">
    <location>
        <begin position="269"/>
        <end position="335"/>
    </location>
</feature>
<evidence type="ECO:0000259" key="2">
    <source>
        <dbReference type="Pfam" id="PF18821"/>
    </source>
</evidence>
<feature type="region of interest" description="Disordered" evidence="1">
    <location>
        <begin position="155"/>
        <end position="177"/>
    </location>
</feature>
<name>A0A5T2JVS1_SALER</name>
<accession>A0A5T2JVS1</accession>
<dbReference type="InterPro" id="IPR040677">
    <property type="entry name" value="LPD7"/>
</dbReference>
<gene>
    <name evidence="3" type="ORF">D8Q09_23545</name>
</gene>
<proteinExistence type="predicted"/>
<evidence type="ECO:0000256" key="1">
    <source>
        <dbReference type="SAM" id="MobiDB-lite"/>
    </source>
</evidence>